<dbReference type="PROSITE" id="PS00101">
    <property type="entry name" value="HEXAPEP_TRANSFERASES"/>
    <property type="match status" value="1"/>
</dbReference>
<reference evidence="4 5" key="2">
    <citation type="journal article" date="2015" name="Genome Announc.">
        <title>Draft Genome Sequence of Lactobacillus fermentum NB-22.</title>
        <authorList>
            <person name="Chaplin A.V."/>
            <person name="Shkoporov A.N."/>
            <person name="Efimov B.A."/>
            <person name="Pikina A.P."/>
            <person name="Borisova O.Y."/>
            <person name="Gladko I.A."/>
            <person name="Postnikova E.A."/>
            <person name="Lordkipanidze A.E."/>
            <person name="Kafarskaia L.I."/>
        </authorList>
    </citation>
    <scope>NUCLEOTIDE SEQUENCE [LARGE SCALE GENOMIC DNA]</scope>
    <source>
        <strain evidence="4 5">NB-22</strain>
    </source>
</reference>
<dbReference type="EMBL" id="AYHA01000052">
    <property type="protein sequence ID" value="ESS02029.1"/>
    <property type="molecule type" value="Genomic_DNA"/>
</dbReference>
<keyword evidence="3" id="KW-0677">Repeat</keyword>
<dbReference type="SUPFAM" id="SSF51161">
    <property type="entry name" value="Trimeric LpxA-like enzymes"/>
    <property type="match status" value="1"/>
</dbReference>
<evidence type="ECO:0000313" key="4">
    <source>
        <dbReference type="EMBL" id="ESS02029.1"/>
    </source>
</evidence>
<dbReference type="InterPro" id="IPR018357">
    <property type="entry name" value="Hexapep_transf_CS"/>
</dbReference>
<dbReference type="GO" id="GO:0008374">
    <property type="term" value="F:O-acyltransferase activity"/>
    <property type="evidence" value="ECO:0007669"/>
    <property type="project" value="TreeGrafter"/>
</dbReference>
<dbReference type="Gene3D" id="2.160.10.10">
    <property type="entry name" value="Hexapeptide repeat proteins"/>
    <property type="match status" value="1"/>
</dbReference>
<accession>A0A829LQ03</accession>
<name>A0A829LQ03_LIMFE</name>
<dbReference type="InterPro" id="IPR001451">
    <property type="entry name" value="Hexapep"/>
</dbReference>
<reference evidence="5" key="1">
    <citation type="submission" date="2013-10" db="EMBL/GenBank/DDBJ databases">
        <title>Draft genome sequence of Lactobacillus fermentum NB-22.</title>
        <authorList>
            <person name="Chaplin A.V."/>
            <person name="Shkoporov A.N."/>
            <person name="Khokhlova E.V."/>
            <person name="Efimov B.A."/>
            <person name="Kafarskaia L.I."/>
        </authorList>
    </citation>
    <scope>NUCLEOTIDE SEQUENCE [LARGE SCALE GENOMIC DNA]</scope>
    <source>
        <strain evidence="5">NB-22</strain>
    </source>
</reference>
<comment type="caution">
    <text evidence="4">The sequence shown here is derived from an EMBL/GenBank/DDBJ whole genome shotgun (WGS) entry which is preliminary data.</text>
</comment>
<comment type="similarity">
    <text evidence="1">Belongs to the transferase hexapeptide repeat family.</text>
</comment>
<gene>
    <name evidence="4" type="ORF">NB22_01545</name>
</gene>
<keyword evidence="2" id="KW-0808">Transferase</keyword>
<protein>
    <recommendedName>
        <fullName evidence="6">Acetyltransferase</fullName>
    </recommendedName>
</protein>
<evidence type="ECO:0000256" key="2">
    <source>
        <dbReference type="ARBA" id="ARBA00022679"/>
    </source>
</evidence>
<evidence type="ECO:0008006" key="6">
    <source>
        <dbReference type="Google" id="ProtNLM"/>
    </source>
</evidence>
<dbReference type="AlphaFoldDB" id="A0A829LQ03"/>
<evidence type="ECO:0000256" key="3">
    <source>
        <dbReference type="ARBA" id="ARBA00022737"/>
    </source>
</evidence>
<dbReference type="Pfam" id="PF00132">
    <property type="entry name" value="Hexapep"/>
    <property type="match status" value="1"/>
</dbReference>
<organism evidence="4 5">
    <name type="scientific">Limosilactobacillus fermentum NB-22</name>
    <dbReference type="NCBI Taxonomy" id="1408443"/>
    <lineage>
        <taxon>Bacteria</taxon>
        <taxon>Bacillati</taxon>
        <taxon>Bacillota</taxon>
        <taxon>Bacilli</taxon>
        <taxon>Lactobacillales</taxon>
        <taxon>Lactobacillaceae</taxon>
        <taxon>Limosilactobacillus</taxon>
    </lineage>
</organism>
<dbReference type="PANTHER" id="PTHR23416:SF23">
    <property type="entry name" value="ACETYLTRANSFERASE C18B11.09C-RELATED"/>
    <property type="match status" value="1"/>
</dbReference>
<evidence type="ECO:0000313" key="5">
    <source>
        <dbReference type="Proteomes" id="UP000018412"/>
    </source>
</evidence>
<proteinExistence type="inferred from homology"/>
<dbReference type="InterPro" id="IPR051159">
    <property type="entry name" value="Hexapeptide_acetyltransf"/>
</dbReference>
<sequence length="76" mass="7586">MSLLSCGCLILLTNGPKNNAWLGAGVSVLAGVTIGENAIIGAGAVVDKDVPANSIAVGIPAKVIKTIPHPEQIKQG</sequence>
<evidence type="ECO:0000256" key="1">
    <source>
        <dbReference type="ARBA" id="ARBA00007274"/>
    </source>
</evidence>
<dbReference type="InterPro" id="IPR011004">
    <property type="entry name" value="Trimer_LpxA-like_sf"/>
</dbReference>
<dbReference type="Proteomes" id="UP000018412">
    <property type="component" value="Unassembled WGS sequence"/>
</dbReference>
<dbReference type="PANTHER" id="PTHR23416">
    <property type="entry name" value="SIALIC ACID SYNTHASE-RELATED"/>
    <property type="match status" value="1"/>
</dbReference>